<evidence type="ECO:0000256" key="1">
    <source>
        <dbReference type="SAM" id="SignalP"/>
    </source>
</evidence>
<organism evidence="3 4">
    <name type="scientific">Coniochaeta pulveracea</name>
    <dbReference type="NCBI Taxonomy" id="177199"/>
    <lineage>
        <taxon>Eukaryota</taxon>
        <taxon>Fungi</taxon>
        <taxon>Dikarya</taxon>
        <taxon>Ascomycota</taxon>
        <taxon>Pezizomycotina</taxon>
        <taxon>Sordariomycetes</taxon>
        <taxon>Sordariomycetidae</taxon>
        <taxon>Coniochaetales</taxon>
        <taxon>Coniochaetaceae</taxon>
        <taxon>Coniochaeta</taxon>
    </lineage>
</organism>
<comment type="caution">
    <text evidence="3">The sequence shown here is derived from an EMBL/GenBank/DDBJ whole genome shotgun (WGS) entry which is preliminary data.</text>
</comment>
<dbReference type="InterPro" id="IPR058334">
    <property type="entry name" value="DUF8021"/>
</dbReference>
<dbReference type="AlphaFoldDB" id="A0A420XW60"/>
<reference evidence="3 4" key="1">
    <citation type="submission" date="2018-08" db="EMBL/GenBank/DDBJ databases">
        <title>Draft genome of the lignicolous fungus Coniochaeta pulveracea.</title>
        <authorList>
            <person name="Borstlap C.J."/>
            <person name="De Witt R.N."/>
            <person name="Botha A."/>
            <person name="Volschenk H."/>
        </authorList>
    </citation>
    <scope>NUCLEOTIDE SEQUENCE [LARGE SCALE GENOMIC DNA]</scope>
    <source>
        <strain evidence="3 4">CAB683</strain>
    </source>
</reference>
<dbReference type="OrthoDB" id="3504677at2759"/>
<feature type="chain" id="PRO_5019371407" description="DUF8021 domain-containing protein" evidence="1">
    <location>
        <begin position="25"/>
        <end position="245"/>
    </location>
</feature>
<dbReference type="STRING" id="177199.A0A420XW60"/>
<evidence type="ECO:0000313" key="4">
    <source>
        <dbReference type="Proteomes" id="UP000275385"/>
    </source>
</evidence>
<dbReference type="Pfam" id="PF26061">
    <property type="entry name" value="DUF8021"/>
    <property type="match status" value="1"/>
</dbReference>
<dbReference type="Proteomes" id="UP000275385">
    <property type="component" value="Unassembled WGS sequence"/>
</dbReference>
<evidence type="ECO:0000259" key="2">
    <source>
        <dbReference type="Pfam" id="PF26061"/>
    </source>
</evidence>
<dbReference type="EMBL" id="QVQW01000139">
    <property type="protein sequence ID" value="RKU39867.1"/>
    <property type="molecule type" value="Genomic_DNA"/>
</dbReference>
<keyword evidence="4" id="KW-1185">Reference proteome</keyword>
<feature type="signal peptide" evidence="1">
    <location>
        <begin position="1"/>
        <end position="24"/>
    </location>
</feature>
<evidence type="ECO:0000313" key="3">
    <source>
        <dbReference type="EMBL" id="RKU39867.1"/>
    </source>
</evidence>
<feature type="domain" description="DUF8021" evidence="2">
    <location>
        <begin position="143"/>
        <end position="244"/>
    </location>
</feature>
<protein>
    <recommendedName>
        <fullName evidence="2">DUF8021 domain-containing protein</fullName>
    </recommendedName>
</protein>
<proteinExistence type="predicted"/>
<keyword evidence="1" id="KW-0732">Signal</keyword>
<sequence>MALQFLVDGLAMLAIMSSVSGVAAACTREGLFAASQSYILAQASGSISALNLSTSFSYQENNKPIDIKRGMLLQPLKIDLNRSTADTAACASYTLLISSSGPKPYILSPPQPAPSSLTPKKTLGYLQKENWWPLNTTQQAGVTRELLKKYGDAYLDMWTDPKAADSISWGKECERVEGSQYTNPCGKSLPRGGSKTNNGNRRYVIDETLGSVDVLCSFDSLGSLPDSHEIRVEGGTVRYVHTVTV</sequence>
<accession>A0A420XW60</accession>
<name>A0A420XW60_9PEZI</name>
<gene>
    <name evidence="3" type="ORF">DL546_001235</name>
</gene>